<dbReference type="Gene3D" id="3.40.50.10240">
    <property type="entry name" value="Thiamin pyrophosphokinase, catalytic domain"/>
    <property type="match status" value="1"/>
</dbReference>
<dbReference type="FunFam" id="2.60.120.320:FF:000001">
    <property type="entry name" value="Thiamine pyrophosphokinase"/>
    <property type="match status" value="1"/>
</dbReference>
<dbReference type="GO" id="GO:0006772">
    <property type="term" value="P:thiamine metabolic process"/>
    <property type="evidence" value="ECO:0007669"/>
    <property type="project" value="InterPro"/>
</dbReference>
<dbReference type="CDD" id="cd07995">
    <property type="entry name" value="TPK"/>
    <property type="match status" value="1"/>
</dbReference>
<keyword evidence="3" id="KW-0808">Transferase</keyword>
<dbReference type="Pfam" id="PF04265">
    <property type="entry name" value="TPK_B1_binding"/>
    <property type="match status" value="1"/>
</dbReference>
<dbReference type="InterPro" id="IPR007373">
    <property type="entry name" value="Thiamin_PyroPKinase_B1-bd"/>
</dbReference>
<dbReference type="NCBIfam" id="TIGR01378">
    <property type="entry name" value="thi_PPkinase"/>
    <property type="match status" value="1"/>
</dbReference>
<sequence>MIRIRSSFLLGLNKLAATKSNNSYSAPPLFGLSSTQIKPDHLSTSCRKCHYIHHVVRVDSHVNVTKAAHQSIMETMRHTSLFLLPPNLEQEHETISATSSPIPHPVSASAPSSLNYALVLLNQRIPQFTPQLWDHARLRLCADGGANRLYDDMPLLFPQEDPWDVRCRYKPDVIEGDMDSIRKEVEDFYLNMGTTIKNESDDQDTTDLQKCLSYICDSSSNHDKLCILVAGAVGGRFDHEMGNINVLYRYSDLRMILLSDDCLIHLLPKNKRHEIHILSSVEGPHCGLIPIGSSSTTTTTTGLRWNLNDTKMEFGGLISTSNLVHDDIITVCSDSDLLWTISIKKKE</sequence>
<protein>
    <recommendedName>
        <fullName evidence="2">thiamine diphosphokinase</fullName>
        <ecNumber evidence="2">2.7.6.2</ecNumber>
    </recommendedName>
</protein>
<reference evidence="10" key="1">
    <citation type="journal article" date="2016" name="Nature">
        <title>The genome of the seagrass Zostera marina reveals angiosperm adaptation to the sea.</title>
        <authorList>
            <person name="Olsen J.L."/>
            <person name="Rouze P."/>
            <person name="Verhelst B."/>
            <person name="Lin Y.-C."/>
            <person name="Bayer T."/>
            <person name="Collen J."/>
            <person name="Dattolo E."/>
            <person name="De Paoli E."/>
            <person name="Dittami S."/>
            <person name="Maumus F."/>
            <person name="Michel G."/>
            <person name="Kersting A."/>
            <person name="Lauritano C."/>
            <person name="Lohaus R."/>
            <person name="Toepel M."/>
            <person name="Tonon T."/>
            <person name="Vanneste K."/>
            <person name="Amirebrahimi M."/>
            <person name="Brakel J."/>
            <person name="Bostroem C."/>
            <person name="Chovatia M."/>
            <person name="Grimwood J."/>
            <person name="Jenkins J.W."/>
            <person name="Jueterbock A."/>
            <person name="Mraz A."/>
            <person name="Stam W.T."/>
            <person name="Tice H."/>
            <person name="Bornberg-Bauer E."/>
            <person name="Green P.J."/>
            <person name="Pearson G.A."/>
            <person name="Procaccini G."/>
            <person name="Duarte C.M."/>
            <person name="Schmutz J."/>
            <person name="Reusch T.B.H."/>
            <person name="Van de Peer Y."/>
        </authorList>
    </citation>
    <scope>NUCLEOTIDE SEQUENCE [LARGE SCALE GENOMIC DNA]</scope>
    <source>
        <strain evidence="10">cv. Finnish</strain>
    </source>
</reference>
<comment type="function">
    <text evidence="7">Catalyzes the phosphorylation of thiamine to thiamine pyrophosphate (TPP). TPP is an active cofactor for enzymes involved in glycolysis and energy production. Plant leaves require high levels of TPP for photosynthesis and carbohydrate metabolism.</text>
</comment>
<keyword evidence="10" id="KW-1185">Reference proteome</keyword>
<evidence type="ECO:0000256" key="3">
    <source>
        <dbReference type="ARBA" id="ARBA00022679"/>
    </source>
</evidence>
<dbReference type="GO" id="GO:0005829">
    <property type="term" value="C:cytosol"/>
    <property type="evidence" value="ECO:0007669"/>
    <property type="project" value="UniProtKB-SubCell"/>
</dbReference>
<dbReference type="OrthoDB" id="25149at2759"/>
<evidence type="ECO:0000256" key="7">
    <source>
        <dbReference type="ARBA" id="ARBA00025120"/>
    </source>
</evidence>
<comment type="caution">
    <text evidence="9">The sequence shown here is derived from an EMBL/GenBank/DDBJ whole genome shotgun (WGS) entry which is preliminary data.</text>
</comment>
<dbReference type="SUPFAM" id="SSF63999">
    <property type="entry name" value="Thiamin pyrophosphokinase, catalytic domain"/>
    <property type="match status" value="1"/>
</dbReference>
<dbReference type="InterPro" id="IPR036759">
    <property type="entry name" value="TPK_catalytic_sf"/>
</dbReference>
<keyword evidence="6" id="KW-0067">ATP-binding</keyword>
<dbReference type="SUPFAM" id="SSF63862">
    <property type="entry name" value="Thiamin pyrophosphokinase, substrate-binding domain"/>
    <property type="match status" value="1"/>
</dbReference>
<evidence type="ECO:0000256" key="4">
    <source>
        <dbReference type="ARBA" id="ARBA00022741"/>
    </source>
</evidence>
<dbReference type="Pfam" id="PF04263">
    <property type="entry name" value="TPK_catalytic"/>
    <property type="match status" value="1"/>
</dbReference>
<dbReference type="Gene3D" id="2.60.120.320">
    <property type="entry name" value="Thiamin pyrophosphokinase, thiamin-binding domain"/>
    <property type="match status" value="1"/>
</dbReference>
<dbReference type="InterPro" id="IPR036371">
    <property type="entry name" value="TPK_B1-bd_sf"/>
</dbReference>
<accession>A0A0K9NVR5</accession>
<dbReference type="InterPro" id="IPR007371">
    <property type="entry name" value="TPK_catalytic"/>
</dbReference>
<feature type="domain" description="Thiamin pyrophosphokinase thiamin-binding" evidence="8">
    <location>
        <begin position="273"/>
        <end position="337"/>
    </location>
</feature>
<keyword evidence="4" id="KW-0547">Nucleotide-binding</keyword>
<dbReference type="GO" id="GO:0030975">
    <property type="term" value="F:thiamine binding"/>
    <property type="evidence" value="ECO:0007669"/>
    <property type="project" value="InterPro"/>
</dbReference>
<evidence type="ECO:0000313" key="10">
    <source>
        <dbReference type="Proteomes" id="UP000036987"/>
    </source>
</evidence>
<dbReference type="GO" id="GO:0009229">
    <property type="term" value="P:thiamine diphosphate biosynthetic process"/>
    <property type="evidence" value="ECO:0000318"/>
    <property type="project" value="GO_Central"/>
</dbReference>
<dbReference type="SMART" id="SM00983">
    <property type="entry name" value="TPK_B1_binding"/>
    <property type="match status" value="1"/>
</dbReference>
<evidence type="ECO:0000259" key="8">
    <source>
        <dbReference type="SMART" id="SM00983"/>
    </source>
</evidence>
<keyword evidence="5 9" id="KW-0418">Kinase</keyword>
<dbReference type="Proteomes" id="UP000036987">
    <property type="component" value="Unassembled WGS sequence"/>
</dbReference>
<name>A0A0K9NVR5_ZOSMR</name>
<proteinExistence type="predicted"/>
<evidence type="ECO:0000256" key="1">
    <source>
        <dbReference type="ARBA" id="ARBA00004514"/>
    </source>
</evidence>
<organism evidence="9 10">
    <name type="scientific">Zostera marina</name>
    <name type="common">Eelgrass</name>
    <dbReference type="NCBI Taxonomy" id="29655"/>
    <lineage>
        <taxon>Eukaryota</taxon>
        <taxon>Viridiplantae</taxon>
        <taxon>Streptophyta</taxon>
        <taxon>Embryophyta</taxon>
        <taxon>Tracheophyta</taxon>
        <taxon>Spermatophyta</taxon>
        <taxon>Magnoliopsida</taxon>
        <taxon>Liliopsida</taxon>
        <taxon>Zosteraceae</taxon>
        <taxon>Zostera</taxon>
    </lineage>
</organism>
<dbReference type="OMA" id="CDRITIT"/>
<dbReference type="GO" id="GO:0005524">
    <property type="term" value="F:ATP binding"/>
    <property type="evidence" value="ECO:0007669"/>
    <property type="project" value="UniProtKB-KW"/>
</dbReference>
<evidence type="ECO:0000256" key="5">
    <source>
        <dbReference type="ARBA" id="ARBA00022777"/>
    </source>
</evidence>
<comment type="subcellular location">
    <subcellularLocation>
        <location evidence="1">Cytoplasm</location>
        <location evidence="1">Cytosol</location>
    </subcellularLocation>
</comment>
<dbReference type="InterPro" id="IPR006282">
    <property type="entry name" value="Thi_PPkinase"/>
</dbReference>
<dbReference type="EC" id="2.7.6.2" evidence="2"/>
<dbReference type="GO" id="GO:0016301">
    <property type="term" value="F:kinase activity"/>
    <property type="evidence" value="ECO:0007669"/>
    <property type="project" value="UniProtKB-KW"/>
</dbReference>
<dbReference type="PANTHER" id="PTHR13622">
    <property type="entry name" value="THIAMIN PYROPHOSPHOKINASE"/>
    <property type="match status" value="1"/>
</dbReference>
<gene>
    <name evidence="9" type="ORF">ZOSMA_56G00920</name>
</gene>
<dbReference type="PANTHER" id="PTHR13622:SF8">
    <property type="entry name" value="THIAMIN PYROPHOSPHOKINASE 1"/>
    <property type="match status" value="1"/>
</dbReference>
<dbReference type="AlphaFoldDB" id="A0A0K9NVR5"/>
<dbReference type="GO" id="GO:0004788">
    <property type="term" value="F:thiamine diphosphokinase activity"/>
    <property type="evidence" value="ECO:0000318"/>
    <property type="project" value="GO_Central"/>
</dbReference>
<evidence type="ECO:0000313" key="9">
    <source>
        <dbReference type="EMBL" id="KMZ60861.1"/>
    </source>
</evidence>
<dbReference type="EMBL" id="LFYR01001565">
    <property type="protein sequence ID" value="KMZ60861.1"/>
    <property type="molecule type" value="Genomic_DNA"/>
</dbReference>
<dbReference type="STRING" id="29655.A0A0K9NVR5"/>
<evidence type="ECO:0000256" key="2">
    <source>
        <dbReference type="ARBA" id="ARBA00013245"/>
    </source>
</evidence>
<evidence type="ECO:0000256" key="6">
    <source>
        <dbReference type="ARBA" id="ARBA00022840"/>
    </source>
</evidence>